<dbReference type="EMBL" id="JAPDRK010000001">
    <property type="protein sequence ID" value="KAJ9616840.1"/>
    <property type="molecule type" value="Genomic_DNA"/>
</dbReference>
<evidence type="ECO:0000313" key="2">
    <source>
        <dbReference type="EMBL" id="KAJ9616840.1"/>
    </source>
</evidence>
<keyword evidence="3" id="KW-1185">Reference proteome</keyword>
<dbReference type="PANTHER" id="PTHR38049">
    <property type="entry name" value="RICIN B LECTIN DOMAIN-CONTAINING PROTEIN"/>
    <property type="match status" value="1"/>
</dbReference>
<accession>A0AA39CQG3</accession>
<keyword evidence="1" id="KW-0732">Signal</keyword>
<proteinExistence type="predicted"/>
<dbReference type="Proteomes" id="UP001172673">
    <property type="component" value="Unassembled WGS sequence"/>
</dbReference>
<feature type="chain" id="PRO_5041224742" evidence="1">
    <location>
        <begin position="19"/>
        <end position="212"/>
    </location>
</feature>
<dbReference type="PANTHER" id="PTHR38049:SF1">
    <property type="entry name" value="PROTEIN KINASE DOMAIN-CONTAINING PROTEIN"/>
    <property type="match status" value="1"/>
</dbReference>
<dbReference type="AlphaFoldDB" id="A0AA39CQG3"/>
<sequence>MVSVIGLMILTAIPTVTGIGNAVHGQKEQKQRDADARRMKKFYIDVYCEAQSSRIREIHDKRLVLRDDCVWIGPHEALNPYKEGYVVEAFYIEYPDNERVPAPLGLVSQVRDDPPLLNWIYVDKDTMELKYGNKSVSITHYVGPWDWTEDEEGITFDGTEAFTAVEDPATRQWKLYYDMDNDGLSRFVPKGRRKFQISLERTIIPGATLGGK</sequence>
<reference evidence="2" key="1">
    <citation type="submission" date="2022-10" db="EMBL/GenBank/DDBJ databases">
        <title>Culturing micro-colonial fungi from biological soil crusts in the Mojave desert and describing Neophaeococcomyces mojavensis, and introducing the new genera and species Taxawa tesnikishii.</title>
        <authorList>
            <person name="Kurbessoian T."/>
            <person name="Stajich J.E."/>
        </authorList>
    </citation>
    <scope>NUCLEOTIDE SEQUENCE</scope>
    <source>
        <strain evidence="2">TK_41</strain>
    </source>
</reference>
<organism evidence="2 3">
    <name type="scientific">Cladophialophora chaetospira</name>
    <dbReference type="NCBI Taxonomy" id="386627"/>
    <lineage>
        <taxon>Eukaryota</taxon>
        <taxon>Fungi</taxon>
        <taxon>Dikarya</taxon>
        <taxon>Ascomycota</taxon>
        <taxon>Pezizomycotina</taxon>
        <taxon>Eurotiomycetes</taxon>
        <taxon>Chaetothyriomycetidae</taxon>
        <taxon>Chaetothyriales</taxon>
        <taxon>Herpotrichiellaceae</taxon>
        <taxon>Cladophialophora</taxon>
    </lineage>
</organism>
<comment type="caution">
    <text evidence="2">The sequence shown here is derived from an EMBL/GenBank/DDBJ whole genome shotgun (WGS) entry which is preliminary data.</text>
</comment>
<gene>
    <name evidence="2" type="ORF">H2200_000560</name>
</gene>
<feature type="signal peptide" evidence="1">
    <location>
        <begin position="1"/>
        <end position="18"/>
    </location>
</feature>
<evidence type="ECO:0000313" key="3">
    <source>
        <dbReference type="Proteomes" id="UP001172673"/>
    </source>
</evidence>
<protein>
    <submittedName>
        <fullName evidence="2">Uncharacterized protein</fullName>
    </submittedName>
</protein>
<evidence type="ECO:0000256" key="1">
    <source>
        <dbReference type="SAM" id="SignalP"/>
    </source>
</evidence>
<name>A0AA39CQG3_9EURO</name>